<feature type="non-terminal residue" evidence="1">
    <location>
        <position position="51"/>
    </location>
</feature>
<reference evidence="1" key="1">
    <citation type="submission" date="2018-05" db="EMBL/GenBank/DDBJ databases">
        <authorList>
            <person name="Lanie J.A."/>
            <person name="Ng W.-L."/>
            <person name="Kazmierczak K.M."/>
            <person name="Andrzejewski T.M."/>
            <person name="Davidsen T.M."/>
            <person name="Wayne K.J."/>
            <person name="Tettelin H."/>
            <person name="Glass J.I."/>
            <person name="Rusch D."/>
            <person name="Podicherti R."/>
            <person name="Tsui H.-C.T."/>
            <person name="Winkler M.E."/>
        </authorList>
    </citation>
    <scope>NUCLEOTIDE SEQUENCE</scope>
</reference>
<dbReference type="Gene3D" id="3.30.1330.40">
    <property type="entry name" value="RutC-like"/>
    <property type="match status" value="1"/>
</dbReference>
<evidence type="ECO:0000313" key="1">
    <source>
        <dbReference type="EMBL" id="SVC30942.1"/>
    </source>
</evidence>
<sequence>MHIFEKNIKDLDLHIPDMAMPIANYVPYKIFDKILYVSGQAPVKEGSLIYK</sequence>
<dbReference type="AlphaFoldDB" id="A0A382L6S5"/>
<organism evidence="1">
    <name type="scientific">marine metagenome</name>
    <dbReference type="NCBI Taxonomy" id="408172"/>
    <lineage>
        <taxon>unclassified sequences</taxon>
        <taxon>metagenomes</taxon>
        <taxon>ecological metagenomes</taxon>
    </lineage>
</organism>
<name>A0A382L6S5_9ZZZZ</name>
<dbReference type="EMBL" id="UINC01084363">
    <property type="protein sequence ID" value="SVC30942.1"/>
    <property type="molecule type" value="Genomic_DNA"/>
</dbReference>
<proteinExistence type="predicted"/>
<accession>A0A382L6S5</accession>
<gene>
    <name evidence="1" type="ORF">METZ01_LOCUS283796</name>
</gene>
<protein>
    <submittedName>
        <fullName evidence="1">Uncharacterized protein</fullName>
    </submittedName>
</protein>
<dbReference type="SUPFAM" id="SSF55298">
    <property type="entry name" value="YjgF-like"/>
    <property type="match status" value="1"/>
</dbReference>
<dbReference type="InterPro" id="IPR035959">
    <property type="entry name" value="RutC-like_sf"/>
</dbReference>